<dbReference type="EMBL" id="JAWDID010000031">
    <property type="protein sequence ID" value="MDU0341927.1"/>
    <property type="molecule type" value="Genomic_DNA"/>
</dbReference>
<proteinExistence type="predicted"/>
<reference evidence="4 5" key="1">
    <citation type="submission" date="2023-09" db="EMBL/GenBank/DDBJ databases">
        <title>Whole genome shotgun sequencing (WGS) of Bosea sp. ZW T0_25, isolated from stored onions (Allium cepa).</title>
        <authorList>
            <person name="Stoll D.A."/>
            <person name="Huch M."/>
        </authorList>
    </citation>
    <scope>NUCLEOTIDE SEQUENCE [LARGE SCALE GENOMIC DNA]</scope>
    <source>
        <strain evidence="4 5">ZW T0_25</strain>
    </source>
</reference>
<dbReference type="Pfam" id="PF10503">
    <property type="entry name" value="Esterase_PHB"/>
    <property type="match status" value="1"/>
</dbReference>
<keyword evidence="5" id="KW-1185">Reference proteome</keyword>
<dbReference type="PANTHER" id="PTHR43037">
    <property type="entry name" value="UNNAMED PRODUCT-RELATED"/>
    <property type="match status" value="1"/>
</dbReference>
<dbReference type="PANTHER" id="PTHR43037:SF1">
    <property type="entry name" value="BLL1128 PROTEIN"/>
    <property type="match status" value="1"/>
</dbReference>
<evidence type="ECO:0000256" key="2">
    <source>
        <dbReference type="ARBA" id="ARBA00022801"/>
    </source>
</evidence>
<dbReference type="NCBIfam" id="TIGR01840">
    <property type="entry name" value="esterase_phb"/>
    <property type="match status" value="1"/>
</dbReference>
<dbReference type="InterPro" id="IPR029058">
    <property type="entry name" value="AB_hydrolase_fold"/>
</dbReference>
<gene>
    <name evidence="4" type="ORF">RKE40_18675</name>
</gene>
<keyword evidence="1" id="KW-0732">Signal</keyword>
<organism evidence="4 5">
    <name type="scientific">Bosea rubneri</name>
    <dbReference type="NCBI Taxonomy" id="3075434"/>
    <lineage>
        <taxon>Bacteria</taxon>
        <taxon>Pseudomonadati</taxon>
        <taxon>Pseudomonadota</taxon>
        <taxon>Alphaproteobacteria</taxon>
        <taxon>Hyphomicrobiales</taxon>
        <taxon>Boseaceae</taxon>
        <taxon>Bosea</taxon>
    </lineage>
</organism>
<evidence type="ECO:0000256" key="1">
    <source>
        <dbReference type="ARBA" id="ARBA00022729"/>
    </source>
</evidence>
<sequence length="367" mass="38709">MNPRFHAAIGEATNRLRTSDVTGATAAIQRALAGRGSMPSAASDGGTRSGDNPEAPPARGLRAILQKLRQEQASFVHAPSHGDTVTDDARDGEKVRAHRFQSAAGSVAYKLYVPSDHAGRELALVMMLHGCTQNPNDFARGTRMNALADEFGLIVAYPSQPKSANAQGCWNWFDPRHQQRGAGEPAVLAGLAQELASEFKIDRKRVFVAGLSAGGAMADVLASTHPDVFSAAGIHSGLPHGAARDVMSAFAAMKGNAKVTAQGRSPIRKIIFHGTADATVHPSNGRAVFDLAGSAQGKPAEFQTDAVINGKRVTRSLIGHGDAPARVEHWLIHGGGHAWSGGDRGGSYTDETGPDASREMVRFFLET</sequence>
<keyword evidence="2" id="KW-0378">Hydrolase</keyword>
<dbReference type="RefSeq" id="WP_316019732.1">
    <property type="nucleotide sequence ID" value="NZ_JAWDID010000031.1"/>
</dbReference>
<dbReference type="InterPro" id="IPR010126">
    <property type="entry name" value="Esterase_phb"/>
</dbReference>
<accession>A0ABU3SAX8</accession>
<dbReference type="InterPro" id="IPR050955">
    <property type="entry name" value="Plant_Biomass_Hydrol_Est"/>
</dbReference>
<evidence type="ECO:0000313" key="4">
    <source>
        <dbReference type="EMBL" id="MDU0341927.1"/>
    </source>
</evidence>
<evidence type="ECO:0000256" key="3">
    <source>
        <dbReference type="SAM" id="MobiDB-lite"/>
    </source>
</evidence>
<feature type="region of interest" description="Disordered" evidence="3">
    <location>
        <begin position="32"/>
        <end position="58"/>
    </location>
</feature>
<dbReference type="Proteomes" id="UP001254257">
    <property type="component" value="Unassembled WGS sequence"/>
</dbReference>
<protein>
    <submittedName>
        <fullName evidence="4">PHB depolymerase family esterase</fullName>
    </submittedName>
</protein>
<name>A0ABU3SAX8_9HYPH</name>
<dbReference type="SUPFAM" id="SSF53474">
    <property type="entry name" value="alpha/beta-Hydrolases"/>
    <property type="match status" value="2"/>
</dbReference>
<evidence type="ECO:0000313" key="5">
    <source>
        <dbReference type="Proteomes" id="UP001254257"/>
    </source>
</evidence>
<comment type="caution">
    <text evidence="4">The sequence shown here is derived from an EMBL/GenBank/DDBJ whole genome shotgun (WGS) entry which is preliminary data.</text>
</comment>
<dbReference type="Gene3D" id="3.40.50.1820">
    <property type="entry name" value="alpha/beta hydrolase"/>
    <property type="match status" value="1"/>
</dbReference>